<organism evidence="1 2">
    <name type="scientific">Sphaerodactylus townsendi</name>
    <dbReference type="NCBI Taxonomy" id="933632"/>
    <lineage>
        <taxon>Eukaryota</taxon>
        <taxon>Metazoa</taxon>
        <taxon>Chordata</taxon>
        <taxon>Craniata</taxon>
        <taxon>Vertebrata</taxon>
        <taxon>Euteleostomi</taxon>
        <taxon>Lepidosauria</taxon>
        <taxon>Squamata</taxon>
        <taxon>Bifurcata</taxon>
        <taxon>Gekkota</taxon>
        <taxon>Sphaerodactylidae</taxon>
        <taxon>Sphaerodactylus</taxon>
    </lineage>
</organism>
<gene>
    <name evidence="1" type="ORF">K3G42_003637</name>
</gene>
<dbReference type="Proteomes" id="UP000827872">
    <property type="component" value="Linkage Group LG06"/>
</dbReference>
<comment type="caution">
    <text evidence="1">The sequence shown here is derived from an EMBL/GenBank/DDBJ whole genome shotgun (WGS) entry which is preliminary data.</text>
</comment>
<evidence type="ECO:0000313" key="1">
    <source>
        <dbReference type="EMBL" id="KAH8006403.1"/>
    </source>
</evidence>
<name>A0ACB8FLF0_9SAUR</name>
<protein>
    <submittedName>
        <fullName evidence="1">Uncharacterized protein</fullName>
    </submittedName>
</protein>
<dbReference type="EMBL" id="CM037619">
    <property type="protein sequence ID" value="KAH8006403.1"/>
    <property type="molecule type" value="Genomic_DNA"/>
</dbReference>
<reference evidence="1" key="1">
    <citation type="submission" date="2021-08" db="EMBL/GenBank/DDBJ databases">
        <title>The first chromosome-level gecko genome reveals the dynamic sex chromosomes of Neotropical dwarf geckos (Sphaerodactylidae: Sphaerodactylus).</title>
        <authorList>
            <person name="Pinto B.J."/>
            <person name="Keating S.E."/>
            <person name="Gamble T."/>
        </authorList>
    </citation>
    <scope>NUCLEOTIDE SEQUENCE</scope>
    <source>
        <strain evidence="1">TG3544</strain>
    </source>
</reference>
<evidence type="ECO:0000313" key="2">
    <source>
        <dbReference type="Proteomes" id="UP000827872"/>
    </source>
</evidence>
<accession>A0ACB8FLF0</accession>
<proteinExistence type="predicted"/>
<sequence>MIFYILNACWVYFYSEDNVHEEEIPCEEEEEMEENVVCSFLGKILLFYFLAVALLMIFYHALEWMHKNRKGGVLSSSCWIKHPKGKKDASGKGPRTEDTGSGYPLCCRIGLCTVLRKLFGESEEAPADSPSGSVPLQRRPNRRLSRLSPQTVGDSGSSGLSSVGSQPTSWKISHSQSSLSIITVKKIETGPATRPPGSHWTRENRCRAKRTKEWLAQHFFKKDAPPPEKNPKRTPVPHMEAWSPFPAP</sequence>
<keyword evidence="2" id="KW-1185">Reference proteome</keyword>